<evidence type="ECO:0000313" key="11">
    <source>
        <dbReference type="Proteomes" id="UP001221597"/>
    </source>
</evidence>
<dbReference type="Gene3D" id="3.30.2010.10">
    <property type="entry name" value="Metalloproteases ('zincins'), catalytic domain"/>
    <property type="match status" value="1"/>
</dbReference>
<feature type="domain" description="Peptidase M48" evidence="8">
    <location>
        <begin position="210"/>
        <end position="416"/>
    </location>
</feature>
<keyword evidence="4 6" id="KW-0862">Zinc</keyword>
<proteinExistence type="inferred from homology"/>
<keyword evidence="3 6" id="KW-0378">Hydrolase</keyword>
<evidence type="ECO:0000256" key="3">
    <source>
        <dbReference type="ARBA" id="ARBA00022801"/>
    </source>
</evidence>
<feature type="transmembrane region" description="Helical" evidence="7">
    <location>
        <begin position="176"/>
        <end position="194"/>
    </location>
</feature>
<evidence type="ECO:0000256" key="2">
    <source>
        <dbReference type="ARBA" id="ARBA00022723"/>
    </source>
</evidence>
<keyword evidence="7" id="KW-1133">Transmembrane helix</keyword>
<feature type="transmembrane region" description="Helical" evidence="7">
    <location>
        <begin position="5"/>
        <end position="24"/>
    </location>
</feature>
<keyword evidence="7" id="KW-0812">Transmembrane</keyword>
<evidence type="ECO:0000313" key="10">
    <source>
        <dbReference type="EMBL" id="WFT74815.1"/>
    </source>
</evidence>
<sequence length="419" mass="47871">MKKRFVLWTAVLFPIYAFLVYLYLFHMAGTGVPAAYQGTAADPSTFMTAKELELSQEFSRYKDFLFFIGIPLEALIYLSVLVFGLSPIFKRFGEGVSRFSIIKIPIYVLLLSAFTWILTFPIDYAERKLSVTYGISTQSFSSWMQDLLLSFWIGTLIMIILITVLYSLMKRFTKRWWLYAWVLLIPFFVFMMYIQPVVIDPLYNDFSRLNDPVLEEKILNLADEADIPAERVYQVNMSEETNAMNAYVNGIGSNLRIVLWDTTLNNLKDKEVLFIMAHEIGHYVMDHLYLNLAAVILSSLIGLYIAYRVLHVVIRKWGAGWGVKHVADISSLPALFIILSLLSFASSPAELAISRSAEKAADQYAIEMTEDPQAAVGSFQKLTVNGLSDVNPPALVKFFRYGHPTMMDRISMLEEYKEK</sequence>
<feature type="transmembrane region" description="Helical" evidence="7">
    <location>
        <begin position="64"/>
        <end position="89"/>
    </location>
</feature>
<dbReference type="InterPro" id="IPR027057">
    <property type="entry name" value="CAXX_Prtase_1"/>
</dbReference>
<keyword evidence="7" id="KW-0472">Membrane</keyword>
<keyword evidence="5 6" id="KW-0482">Metalloprotease</keyword>
<evidence type="ECO:0000259" key="8">
    <source>
        <dbReference type="Pfam" id="PF01435"/>
    </source>
</evidence>
<evidence type="ECO:0000256" key="5">
    <source>
        <dbReference type="ARBA" id="ARBA00023049"/>
    </source>
</evidence>
<feature type="transmembrane region" description="Helical" evidence="7">
    <location>
        <begin position="149"/>
        <end position="169"/>
    </location>
</feature>
<dbReference type="RefSeq" id="WP_283076810.1">
    <property type="nucleotide sequence ID" value="NZ_CP121671.1"/>
</dbReference>
<feature type="domain" description="CAAX prenyl protease 1 N-terminal" evidence="9">
    <location>
        <begin position="45"/>
        <end position="204"/>
    </location>
</feature>
<evidence type="ECO:0000256" key="7">
    <source>
        <dbReference type="SAM" id="Phobius"/>
    </source>
</evidence>
<evidence type="ECO:0000256" key="6">
    <source>
        <dbReference type="RuleBase" id="RU003983"/>
    </source>
</evidence>
<comment type="similarity">
    <text evidence="6">Belongs to the peptidase M48 family.</text>
</comment>
<keyword evidence="2" id="KW-0479">Metal-binding</keyword>
<feature type="transmembrane region" description="Helical" evidence="7">
    <location>
        <begin position="101"/>
        <end position="122"/>
    </location>
</feature>
<evidence type="ECO:0000259" key="9">
    <source>
        <dbReference type="Pfam" id="PF16491"/>
    </source>
</evidence>
<dbReference type="EMBL" id="CP121671">
    <property type="protein sequence ID" value="WFT74815.1"/>
    <property type="molecule type" value="Genomic_DNA"/>
</dbReference>
<dbReference type="CDD" id="cd07343">
    <property type="entry name" value="M48A_Zmpste24p_like"/>
    <property type="match status" value="1"/>
</dbReference>
<feature type="transmembrane region" description="Helical" evidence="7">
    <location>
        <begin position="288"/>
        <end position="314"/>
    </location>
</feature>
<dbReference type="InterPro" id="IPR001915">
    <property type="entry name" value="Peptidase_M48"/>
</dbReference>
<accession>A0ABY8IXN4</accession>
<dbReference type="Pfam" id="PF01435">
    <property type="entry name" value="Peptidase_M48"/>
    <property type="match status" value="1"/>
</dbReference>
<dbReference type="InterPro" id="IPR032456">
    <property type="entry name" value="Peptidase_M48_N"/>
</dbReference>
<evidence type="ECO:0000256" key="4">
    <source>
        <dbReference type="ARBA" id="ARBA00022833"/>
    </source>
</evidence>
<dbReference type="PANTHER" id="PTHR10120">
    <property type="entry name" value="CAAX PRENYL PROTEASE 1"/>
    <property type="match status" value="1"/>
</dbReference>
<protein>
    <submittedName>
        <fullName evidence="10">M48 family metallopeptidase</fullName>
    </submittedName>
</protein>
<keyword evidence="11" id="KW-1185">Reference proteome</keyword>
<reference evidence="10 11" key="1">
    <citation type="submission" date="2023-04" db="EMBL/GenBank/DDBJ databases">
        <title>Genome sequence of Halobacillus naozhouensis KACC 21980.</title>
        <authorList>
            <person name="Kim S."/>
            <person name="Heo J."/>
            <person name="Kwon S.-W."/>
        </authorList>
    </citation>
    <scope>NUCLEOTIDE SEQUENCE [LARGE SCALE GENOMIC DNA]</scope>
    <source>
        <strain evidence="10 11">KCTC 13234</strain>
    </source>
</reference>
<comment type="cofactor">
    <cofactor evidence="6">
        <name>Zn(2+)</name>
        <dbReference type="ChEBI" id="CHEBI:29105"/>
    </cofactor>
    <text evidence="6">Binds 1 zinc ion per subunit.</text>
</comment>
<organism evidence="10 11">
    <name type="scientific">Halobacillus naozhouensis</name>
    <dbReference type="NCBI Taxonomy" id="554880"/>
    <lineage>
        <taxon>Bacteria</taxon>
        <taxon>Bacillati</taxon>
        <taxon>Bacillota</taxon>
        <taxon>Bacilli</taxon>
        <taxon>Bacillales</taxon>
        <taxon>Bacillaceae</taxon>
        <taxon>Halobacillus</taxon>
    </lineage>
</organism>
<evidence type="ECO:0000256" key="1">
    <source>
        <dbReference type="ARBA" id="ARBA00022670"/>
    </source>
</evidence>
<name>A0ABY8IXN4_9BACI</name>
<dbReference type="Proteomes" id="UP001221597">
    <property type="component" value="Chromosome"/>
</dbReference>
<keyword evidence="1 6" id="KW-0645">Protease</keyword>
<dbReference type="Pfam" id="PF16491">
    <property type="entry name" value="Peptidase_M48_N"/>
    <property type="match status" value="1"/>
</dbReference>
<gene>
    <name evidence="10" type="ORF">P9989_21175</name>
</gene>